<dbReference type="InterPro" id="IPR003593">
    <property type="entry name" value="AAA+_ATPase"/>
</dbReference>
<feature type="domain" description="AAA+ ATPase" evidence="1">
    <location>
        <begin position="38"/>
        <end position="152"/>
    </location>
</feature>
<organism evidence="2 3">
    <name type="scientific">Pseudidiomarina woesei</name>
    <dbReference type="NCBI Taxonomy" id="1381080"/>
    <lineage>
        <taxon>Bacteria</taxon>
        <taxon>Pseudomonadati</taxon>
        <taxon>Pseudomonadota</taxon>
        <taxon>Gammaproteobacteria</taxon>
        <taxon>Alteromonadales</taxon>
        <taxon>Idiomarinaceae</taxon>
        <taxon>Pseudidiomarina</taxon>
    </lineage>
</organism>
<dbReference type="NCBIfam" id="TIGR03420">
    <property type="entry name" value="DnaA_homol_Hda"/>
    <property type="match status" value="1"/>
</dbReference>
<evidence type="ECO:0000313" key="2">
    <source>
        <dbReference type="EMBL" id="CUA85120.1"/>
    </source>
</evidence>
<gene>
    <name evidence="2" type="ORF">Ga0061064_1113</name>
</gene>
<dbReference type="PANTHER" id="PTHR30050:SF5">
    <property type="entry name" value="DNAA REGULATORY INACTIVATOR HDA"/>
    <property type="match status" value="1"/>
</dbReference>
<name>A0A0K6H2L3_9GAMM</name>
<keyword evidence="3" id="KW-1185">Reference proteome</keyword>
<dbReference type="Pfam" id="PF22688">
    <property type="entry name" value="Hda_lid"/>
    <property type="match status" value="1"/>
</dbReference>
<dbReference type="GO" id="GO:0032297">
    <property type="term" value="P:negative regulation of DNA-templated DNA replication initiation"/>
    <property type="evidence" value="ECO:0007669"/>
    <property type="project" value="InterPro"/>
</dbReference>
<proteinExistence type="predicted"/>
<dbReference type="InterPro" id="IPR027417">
    <property type="entry name" value="P-loop_NTPase"/>
</dbReference>
<reference evidence="3" key="1">
    <citation type="submission" date="2015-08" db="EMBL/GenBank/DDBJ databases">
        <authorList>
            <person name="Varghese N."/>
        </authorList>
    </citation>
    <scope>NUCLEOTIDE SEQUENCE [LARGE SCALE GENOMIC DNA]</scope>
    <source>
        <strain evidence="3">DSM 27808</strain>
    </source>
</reference>
<dbReference type="InterPro" id="IPR055199">
    <property type="entry name" value="Hda_lid"/>
</dbReference>
<dbReference type="Gene3D" id="3.40.50.300">
    <property type="entry name" value="P-loop containing nucleotide triphosphate hydrolases"/>
    <property type="match status" value="1"/>
</dbReference>
<accession>A0A0K6H2L3</accession>
<evidence type="ECO:0000259" key="1">
    <source>
        <dbReference type="SMART" id="SM00382"/>
    </source>
</evidence>
<dbReference type="PANTHER" id="PTHR30050">
    <property type="entry name" value="CHROMOSOMAL REPLICATION INITIATOR PROTEIN DNAA"/>
    <property type="match status" value="1"/>
</dbReference>
<dbReference type="SUPFAM" id="SSF52540">
    <property type="entry name" value="P-loop containing nucleoside triphosphate hydrolases"/>
    <property type="match status" value="1"/>
</dbReference>
<dbReference type="InterPro" id="IPR013317">
    <property type="entry name" value="DnaA_dom"/>
</dbReference>
<dbReference type="AlphaFoldDB" id="A0A0K6H2L3"/>
<evidence type="ECO:0000313" key="3">
    <source>
        <dbReference type="Proteomes" id="UP000182598"/>
    </source>
</evidence>
<dbReference type="InterPro" id="IPR017788">
    <property type="entry name" value="Hda"/>
</dbReference>
<dbReference type="EMBL" id="CYHB01000002">
    <property type="protein sequence ID" value="CUA85120.1"/>
    <property type="molecule type" value="Genomic_DNA"/>
</dbReference>
<protein>
    <submittedName>
        <fullName evidence="2">Regulatory inactivation of DnaA Hda protein</fullName>
    </submittedName>
</protein>
<sequence length="227" mass="25159">MSAIAQLPLAIQLPDDETFATFEAGANTELLAVFKQQQHGLVYLWGRQGVGKSHLLHAMCANTEQAVMYLPLGELKDSIQPQVLQGLEQYSLLCLDDIDAVVGDSQWCYELFALFNRVRDLNQGLLVITAQHAPAALDVAVADVHSRLQWGLTLQVKPLNDDHKVAALQARAKNLGLSLSEETAQFMVQRLGRDMRSLMRCLTKLDRASIAAKRRLTIPFVKDVLAI</sequence>
<dbReference type="SMART" id="SM00382">
    <property type="entry name" value="AAA"/>
    <property type="match status" value="1"/>
</dbReference>
<dbReference type="GO" id="GO:0006270">
    <property type="term" value="P:DNA replication initiation"/>
    <property type="evidence" value="ECO:0007669"/>
    <property type="project" value="TreeGrafter"/>
</dbReference>
<dbReference type="Proteomes" id="UP000182598">
    <property type="component" value="Unassembled WGS sequence"/>
</dbReference>
<dbReference type="Pfam" id="PF00308">
    <property type="entry name" value="Bac_DnaA"/>
    <property type="match status" value="1"/>
</dbReference>
<dbReference type="RefSeq" id="WP_055438773.1">
    <property type="nucleotide sequence ID" value="NZ_CYHB01000002.1"/>
</dbReference>
<dbReference type="Gene3D" id="1.10.8.60">
    <property type="match status" value="1"/>
</dbReference>